<proteinExistence type="inferred from homology"/>
<dbReference type="Pfam" id="PF08320">
    <property type="entry name" value="PIG-X"/>
    <property type="match status" value="1"/>
</dbReference>
<comment type="subcellular location">
    <subcellularLocation>
        <location evidence="11">Endoplasmic reticulum membrane</location>
        <topology evidence="11">Single-pass membrane protein</topology>
    </subcellularLocation>
    <subcellularLocation>
        <location evidence="1">Endoplasmic reticulum membrane</location>
        <topology evidence="1">Single-pass type III membrane protein</topology>
    </subcellularLocation>
</comment>
<dbReference type="EMBL" id="KV453909">
    <property type="protein sequence ID" value="ODV81848.1"/>
    <property type="molecule type" value="Genomic_DNA"/>
</dbReference>
<comment type="pathway">
    <text evidence="2 11">Glycolipid biosynthesis; glycosylphosphatidylinositol-anchor biosynthesis.</text>
</comment>
<evidence type="ECO:0000256" key="2">
    <source>
        <dbReference type="ARBA" id="ARBA00004687"/>
    </source>
</evidence>
<organism evidence="12 13">
    <name type="scientific">Suhomyces tanzawaensis NRRL Y-17324</name>
    <dbReference type="NCBI Taxonomy" id="984487"/>
    <lineage>
        <taxon>Eukaryota</taxon>
        <taxon>Fungi</taxon>
        <taxon>Dikarya</taxon>
        <taxon>Ascomycota</taxon>
        <taxon>Saccharomycotina</taxon>
        <taxon>Pichiomycetes</taxon>
        <taxon>Debaryomycetaceae</taxon>
        <taxon>Suhomyces</taxon>
    </lineage>
</organism>
<reference evidence="13" key="1">
    <citation type="submission" date="2016-05" db="EMBL/GenBank/DDBJ databases">
        <title>Comparative genomics of biotechnologically important yeasts.</title>
        <authorList>
            <consortium name="DOE Joint Genome Institute"/>
            <person name="Riley R."/>
            <person name="Haridas S."/>
            <person name="Wolfe K.H."/>
            <person name="Lopes M.R."/>
            <person name="Hittinger C.T."/>
            <person name="Goker M."/>
            <person name="Salamov A."/>
            <person name="Wisecaver J."/>
            <person name="Long T.M."/>
            <person name="Aerts A.L."/>
            <person name="Barry K."/>
            <person name="Choi C."/>
            <person name="Clum A."/>
            <person name="Coughlan A.Y."/>
            <person name="Deshpande S."/>
            <person name="Douglass A.P."/>
            <person name="Hanson S.J."/>
            <person name="Klenk H.-P."/>
            <person name="Labutti K."/>
            <person name="Lapidus A."/>
            <person name="Lindquist E."/>
            <person name="Lipzen A."/>
            <person name="Meier-Kolthoff J.P."/>
            <person name="Ohm R.A."/>
            <person name="Otillar R.P."/>
            <person name="Pangilinan J."/>
            <person name="Peng Y."/>
            <person name="Rokas A."/>
            <person name="Rosa C.A."/>
            <person name="Scheuner C."/>
            <person name="Sibirny A.A."/>
            <person name="Slot J.C."/>
            <person name="Stielow J.B."/>
            <person name="Sun H."/>
            <person name="Kurtzman C.P."/>
            <person name="Blackwell M."/>
            <person name="Grigoriev I.V."/>
            <person name="Jeffries T.W."/>
        </authorList>
    </citation>
    <scope>NUCLEOTIDE SEQUENCE [LARGE SCALE GENOMIC DNA]</scope>
    <source>
        <strain evidence="13">NRRL Y-17324</strain>
    </source>
</reference>
<evidence type="ECO:0000256" key="3">
    <source>
        <dbReference type="ARBA" id="ARBA00010345"/>
    </source>
</evidence>
<comment type="similarity">
    <text evidence="3 11">Belongs to the PIGX family.</text>
</comment>
<evidence type="ECO:0000256" key="1">
    <source>
        <dbReference type="ARBA" id="ARBA00004643"/>
    </source>
</evidence>
<gene>
    <name evidence="12" type="ORF">CANTADRAFT_45726</name>
</gene>
<protein>
    <recommendedName>
        <fullName evidence="4 11">Protein PBN1</fullName>
    </recommendedName>
</protein>
<dbReference type="SMART" id="SM00780">
    <property type="entry name" value="PIG-X"/>
    <property type="match status" value="1"/>
</dbReference>
<evidence type="ECO:0000256" key="8">
    <source>
        <dbReference type="ARBA" id="ARBA00022989"/>
    </source>
</evidence>
<keyword evidence="13" id="KW-1185">Reference proteome</keyword>
<feature type="transmembrane region" description="Helical" evidence="11">
    <location>
        <begin position="421"/>
        <end position="444"/>
    </location>
</feature>
<dbReference type="UniPathway" id="UPA00196"/>
<dbReference type="GO" id="GO:0000030">
    <property type="term" value="F:mannosyltransferase activity"/>
    <property type="evidence" value="ECO:0007669"/>
    <property type="project" value="TreeGrafter"/>
</dbReference>
<evidence type="ECO:0000256" key="5">
    <source>
        <dbReference type="ARBA" id="ARBA00022502"/>
    </source>
</evidence>
<dbReference type="InterPro" id="IPR042322">
    <property type="entry name" value="Pbn1"/>
</dbReference>
<evidence type="ECO:0000256" key="7">
    <source>
        <dbReference type="ARBA" id="ARBA00022824"/>
    </source>
</evidence>
<keyword evidence="10" id="KW-0325">Glycoprotein</keyword>
<keyword evidence="8 11" id="KW-1133">Transmembrane helix</keyword>
<name>A0A1E4SQS7_9ASCO</name>
<keyword evidence="5 11" id="KW-0337">GPI-anchor biosynthesis</keyword>
<dbReference type="GO" id="GO:0006506">
    <property type="term" value="P:GPI anchor biosynthetic process"/>
    <property type="evidence" value="ECO:0007669"/>
    <property type="project" value="UniProtKB-UniPathway"/>
</dbReference>
<comment type="function">
    <text evidence="11">Required for proper folding and/or the stability of a subset of proteins in the endoplasmic reticulum. Component of glycosylphosphatidylinositol-mannosyltransferase 1 which transfers the first of the 4 mannoses in the GPI-anchor precursors during GPI-anchor biosynthesis. Probably acts by stabilizing the mannosyltransferase GPI14.</text>
</comment>
<evidence type="ECO:0000256" key="11">
    <source>
        <dbReference type="RuleBase" id="RU366056"/>
    </source>
</evidence>
<dbReference type="PANTHER" id="PTHR28533">
    <property type="entry name" value="PROTEIN PBN1"/>
    <property type="match status" value="1"/>
</dbReference>
<evidence type="ECO:0000256" key="6">
    <source>
        <dbReference type="ARBA" id="ARBA00022692"/>
    </source>
</evidence>
<dbReference type="InterPro" id="IPR013233">
    <property type="entry name" value="PIG-X/PBN1"/>
</dbReference>
<accession>A0A1E4SQS7</accession>
<dbReference type="OrthoDB" id="5546453at2759"/>
<evidence type="ECO:0000256" key="9">
    <source>
        <dbReference type="ARBA" id="ARBA00023136"/>
    </source>
</evidence>
<evidence type="ECO:0000313" key="12">
    <source>
        <dbReference type="EMBL" id="ODV81848.1"/>
    </source>
</evidence>
<evidence type="ECO:0000313" key="13">
    <source>
        <dbReference type="Proteomes" id="UP000094285"/>
    </source>
</evidence>
<keyword evidence="9 11" id="KW-0472">Membrane</keyword>
<sequence length="460" mass="51826">MIRQRITIHNPSASHDGLITHMDKSSFQLNAPPEGFYVEKRIIVPKSHPFPLIELLRVQVKANEAVDGNPLFNFPTTQGTAFYVEPSSEYTSDQQKDLIEQSQALVEQFTHSINGTQWIGALKTIYLYNETVDPELMQNIDRITPGTKLLVDDFSILDIFVSKGGMVLKQVYHTNEPLSFETDPAISTEVGLFLVDPAVSTPDDLVLSGLRVLLNQDEDEENYHKTMFHFKPRHRHLDDFPVESTITENGLHPILSTKFKNGIPKPSDDDIQECKLYYHLNLARSLIFDKYQSVPEGARLVVQNGKTELEAPVYKVHEWGNEILFEFDDFNSSSIDFTLHSRYQAPDQSESITIASNPKPEVFVACSISEDHLLDYSPLDNKAPIGGNYELYFTNDTVFYHFPHLNEGLIDVKVPHGTSDFALVNTITTIAVAAGLYIVLASLLKSALGRGKITKEKKDQ</sequence>
<evidence type="ECO:0000256" key="10">
    <source>
        <dbReference type="ARBA" id="ARBA00023180"/>
    </source>
</evidence>
<dbReference type="GO" id="GO:1990529">
    <property type="term" value="C:glycosylphosphatidylinositol-mannosyltransferase I complex"/>
    <property type="evidence" value="ECO:0007669"/>
    <property type="project" value="TreeGrafter"/>
</dbReference>
<dbReference type="PANTHER" id="PTHR28533:SF1">
    <property type="entry name" value="PROTEIN PBN1"/>
    <property type="match status" value="1"/>
</dbReference>
<dbReference type="GO" id="GO:0005789">
    <property type="term" value="C:endoplasmic reticulum membrane"/>
    <property type="evidence" value="ECO:0007669"/>
    <property type="project" value="UniProtKB-SubCell"/>
</dbReference>
<dbReference type="Proteomes" id="UP000094285">
    <property type="component" value="Unassembled WGS sequence"/>
</dbReference>
<dbReference type="AlphaFoldDB" id="A0A1E4SQS7"/>
<dbReference type="GeneID" id="30983377"/>
<dbReference type="STRING" id="984487.A0A1E4SQS7"/>
<evidence type="ECO:0000256" key="4">
    <source>
        <dbReference type="ARBA" id="ARBA00020410"/>
    </source>
</evidence>
<dbReference type="RefSeq" id="XP_020066970.1">
    <property type="nucleotide sequence ID" value="XM_020209241.1"/>
</dbReference>
<keyword evidence="6 11" id="KW-0812">Transmembrane</keyword>
<keyword evidence="7 11" id="KW-0256">Endoplasmic reticulum</keyword>